<dbReference type="GO" id="GO:0006954">
    <property type="term" value="P:inflammatory response"/>
    <property type="evidence" value="ECO:0007669"/>
    <property type="project" value="TreeGrafter"/>
</dbReference>
<evidence type="ECO:0000313" key="14">
    <source>
        <dbReference type="Proteomes" id="UP000515152"/>
    </source>
</evidence>
<feature type="transmembrane region" description="Helical" evidence="12">
    <location>
        <begin position="184"/>
        <end position="209"/>
    </location>
</feature>
<feature type="transmembrane region" description="Helical" evidence="12">
    <location>
        <begin position="104"/>
        <end position="133"/>
    </location>
</feature>
<comment type="similarity">
    <text evidence="10">Belongs to the chemokine-like receptor (CMKLR) family.</text>
</comment>
<evidence type="ECO:0000256" key="11">
    <source>
        <dbReference type="SAM" id="MobiDB-lite"/>
    </source>
</evidence>
<dbReference type="RefSeq" id="XP_042565748.1">
    <property type="nucleotide sequence ID" value="XM_042709814.1"/>
</dbReference>
<evidence type="ECO:0000256" key="3">
    <source>
        <dbReference type="ARBA" id="ARBA00022692"/>
    </source>
</evidence>
<evidence type="ECO:0000256" key="12">
    <source>
        <dbReference type="SAM" id="Phobius"/>
    </source>
</evidence>
<accession>A0A8M1KTH1</accession>
<gene>
    <name evidence="15" type="primary">LOC105908165</name>
</gene>
<dbReference type="GO" id="GO:0007200">
    <property type="term" value="P:phospholipase C-activating G protein-coupled receptor signaling pathway"/>
    <property type="evidence" value="ECO:0007669"/>
    <property type="project" value="TreeGrafter"/>
</dbReference>
<dbReference type="PANTHER" id="PTHR24225:SF68">
    <property type="entry name" value="C3A ANAPHYLATOXIN CHEMOTACTIC RECEPTOR-LIKE-RELATED"/>
    <property type="match status" value="1"/>
</dbReference>
<dbReference type="KEGG" id="char:105908165"/>
<reference evidence="15" key="1">
    <citation type="submission" date="2025-08" db="UniProtKB">
        <authorList>
            <consortium name="RefSeq"/>
        </authorList>
    </citation>
    <scope>IDENTIFICATION</scope>
</reference>
<keyword evidence="5" id="KW-0297">G-protein coupled receptor</keyword>
<dbReference type="Pfam" id="PF00001">
    <property type="entry name" value="7tm_1"/>
    <property type="match status" value="1"/>
</dbReference>
<feature type="transmembrane region" description="Helical" evidence="12">
    <location>
        <begin position="273"/>
        <end position="294"/>
    </location>
</feature>
<dbReference type="GO" id="GO:0004930">
    <property type="term" value="F:G protein-coupled receptor activity"/>
    <property type="evidence" value="ECO:0007669"/>
    <property type="project" value="UniProtKB-KW"/>
</dbReference>
<keyword evidence="9" id="KW-0807">Transducer</keyword>
<evidence type="ECO:0000259" key="13">
    <source>
        <dbReference type="PROSITE" id="PS50262"/>
    </source>
</evidence>
<name>A0A8M1KTH1_CLUHA</name>
<proteinExistence type="inferred from homology"/>
<evidence type="ECO:0000256" key="1">
    <source>
        <dbReference type="ARBA" id="ARBA00004141"/>
    </source>
</evidence>
<feature type="transmembrane region" description="Helical" evidence="12">
    <location>
        <begin position="221"/>
        <end position="240"/>
    </location>
</feature>
<dbReference type="OrthoDB" id="6088892at2759"/>
<dbReference type="GO" id="GO:0004875">
    <property type="term" value="F:complement receptor activity"/>
    <property type="evidence" value="ECO:0007669"/>
    <property type="project" value="TreeGrafter"/>
</dbReference>
<evidence type="ECO:0000256" key="2">
    <source>
        <dbReference type="ARBA" id="ARBA00022500"/>
    </source>
</evidence>
<dbReference type="FunFam" id="1.20.1070.10:FF:000034">
    <property type="entry name" value="G-protein coupled receptor 1"/>
    <property type="match status" value="1"/>
</dbReference>
<evidence type="ECO:0000256" key="7">
    <source>
        <dbReference type="ARBA" id="ARBA00023157"/>
    </source>
</evidence>
<evidence type="ECO:0000256" key="5">
    <source>
        <dbReference type="ARBA" id="ARBA00023040"/>
    </source>
</evidence>
<evidence type="ECO:0000256" key="4">
    <source>
        <dbReference type="ARBA" id="ARBA00022989"/>
    </source>
</evidence>
<keyword evidence="14" id="KW-1185">Reference proteome</keyword>
<evidence type="ECO:0000256" key="10">
    <source>
        <dbReference type="ARBA" id="ARBA00025736"/>
    </source>
</evidence>
<dbReference type="GO" id="GO:0007204">
    <property type="term" value="P:positive regulation of cytosolic calcium ion concentration"/>
    <property type="evidence" value="ECO:0007669"/>
    <property type="project" value="TreeGrafter"/>
</dbReference>
<dbReference type="GO" id="GO:0006935">
    <property type="term" value="P:chemotaxis"/>
    <property type="evidence" value="ECO:0007669"/>
    <property type="project" value="UniProtKB-KW"/>
</dbReference>
<protein>
    <submittedName>
        <fullName evidence="15">C3a anaphylatoxin chemotactic receptor-like</fullName>
    </submittedName>
</protein>
<dbReference type="GeneID" id="105908165"/>
<feature type="compositionally biased region" description="Polar residues" evidence="11">
    <location>
        <begin position="1"/>
        <end position="13"/>
    </location>
</feature>
<feature type="region of interest" description="Disordered" evidence="11">
    <location>
        <begin position="1"/>
        <end position="20"/>
    </location>
</feature>
<keyword evidence="4 12" id="KW-1133">Transmembrane helix</keyword>
<keyword evidence="3 12" id="KW-0812">Transmembrane</keyword>
<feature type="transmembrane region" description="Helical" evidence="12">
    <location>
        <begin position="63"/>
        <end position="84"/>
    </location>
</feature>
<dbReference type="CDD" id="cd14974">
    <property type="entry name" value="7tmA_Anaphylatoxin_R-like"/>
    <property type="match status" value="1"/>
</dbReference>
<feature type="transmembrane region" description="Helical" evidence="12">
    <location>
        <begin position="145"/>
        <end position="164"/>
    </location>
</feature>
<feature type="transmembrane region" description="Helical" evidence="12">
    <location>
        <begin position="31"/>
        <end position="51"/>
    </location>
</feature>
<dbReference type="GO" id="GO:0005886">
    <property type="term" value="C:plasma membrane"/>
    <property type="evidence" value="ECO:0007669"/>
    <property type="project" value="TreeGrafter"/>
</dbReference>
<keyword evidence="7" id="KW-1015">Disulfide bond</keyword>
<dbReference type="InterPro" id="IPR017452">
    <property type="entry name" value="GPCR_Rhodpsn_7TM"/>
</dbReference>
<dbReference type="InterPro" id="IPR000276">
    <property type="entry name" value="GPCR_Rhodpsn"/>
</dbReference>
<dbReference type="Proteomes" id="UP000515152">
    <property type="component" value="Chromosome 14"/>
</dbReference>
<dbReference type="SUPFAM" id="SSF81321">
    <property type="entry name" value="Family A G protein-coupled receptor-like"/>
    <property type="match status" value="1"/>
</dbReference>
<dbReference type="PROSITE" id="PS50262">
    <property type="entry name" value="G_PROTEIN_RECEP_F1_2"/>
    <property type="match status" value="1"/>
</dbReference>
<evidence type="ECO:0000256" key="9">
    <source>
        <dbReference type="ARBA" id="ARBA00023224"/>
    </source>
</evidence>
<dbReference type="InterPro" id="IPR000826">
    <property type="entry name" value="Formyl_rcpt-rel"/>
</dbReference>
<feature type="domain" description="G-protein coupled receptors family 1 profile" evidence="13">
    <location>
        <begin position="44"/>
        <end position="291"/>
    </location>
</feature>
<evidence type="ECO:0000313" key="15">
    <source>
        <dbReference type="RefSeq" id="XP_042565748.1"/>
    </source>
</evidence>
<dbReference type="AlphaFoldDB" id="A0A8M1KTH1"/>
<dbReference type="PANTHER" id="PTHR24225">
    <property type="entry name" value="CHEMOTACTIC RECEPTOR"/>
    <property type="match status" value="1"/>
</dbReference>
<sequence>MDLSINGTAPVNETTSSSTKDSLTTSQMITLVLYCVIFVLGVTGNGLVIYVTGFKMKTTVNSIWFLNLALADFLFTLFLIFNIISLSLNYEWPFGDFLCKFTSLVQVITMFVSIFLLTAISLDRCLTIWVVVWSHNKRTPNKARLICVLVWLLSMGCSIPFVITRGAINNKCRKTSDALTTKSLAIFRFVIGFLIPFLVITCCYVAIGVRANRTHGRKKMRPFLIILTVILAFFICWLPIQIIELIMTDQIYIYSINKQLFNSDVFNMADKGIPMAVSLAFLNSCINPFLYIFMCEEFQKKLKRSVLLALEHAFAEEQLGYFSSQVSVASRQSVSSGATHKKATLTSLMTFERSPSVEIIHKQGCKLIRDEKGDNDANPLGGSGACFYERFSCKNLVQESVLY</sequence>
<keyword evidence="8" id="KW-0675">Receptor</keyword>
<organism evidence="14 15">
    <name type="scientific">Clupea harengus</name>
    <name type="common">Atlantic herring</name>
    <dbReference type="NCBI Taxonomy" id="7950"/>
    <lineage>
        <taxon>Eukaryota</taxon>
        <taxon>Metazoa</taxon>
        <taxon>Chordata</taxon>
        <taxon>Craniata</taxon>
        <taxon>Vertebrata</taxon>
        <taxon>Euteleostomi</taxon>
        <taxon>Actinopterygii</taxon>
        <taxon>Neopterygii</taxon>
        <taxon>Teleostei</taxon>
        <taxon>Clupei</taxon>
        <taxon>Clupeiformes</taxon>
        <taxon>Clupeoidei</taxon>
        <taxon>Clupeidae</taxon>
        <taxon>Clupea</taxon>
    </lineage>
</organism>
<evidence type="ECO:0000256" key="6">
    <source>
        <dbReference type="ARBA" id="ARBA00023136"/>
    </source>
</evidence>
<keyword evidence="2" id="KW-0145">Chemotaxis</keyword>
<keyword evidence="6 12" id="KW-0472">Membrane</keyword>
<dbReference type="PROSITE" id="PS00237">
    <property type="entry name" value="G_PROTEIN_RECEP_F1_1"/>
    <property type="match status" value="1"/>
</dbReference>
<comment type="subcellular location">
    <subcellularLocation>
        <location evidence="1">Membrane</location>
        <topology evidence="1">Multi-pass membrane protein</topology>
    </subcellularLocation>
</comment>
<evidence type="ECO:0000256" key="8">
    <source>
        <dbReference type="ARBA" id="ARBA00023170"/>
    </source>
</evidence>